<dbReference type="Gene3D" id="1.10.10.970">
    <property type="entry name" value="RNA 2'-phosphotransferase, Tpt1/KptA family, N-terminal domain"/>
    <property type="match status" value="1"/>
</dbReference>
<dbReference type="InterPro" id="IPR002745">
    <property type="entry name" value="Ptrans_KptA/Tpt1"/>
</dbReference>
<comment type="caution">
    <text evidence="6">The sequence shown here is derived from an EMBL/GenBank/DDBJ whole genome shotgun (WGS) entry which is preliminary data.</text>
</comment>
<reference evidence="6" key="1">
    <citation type="submission" date="2024-01" db="EMBL/GenBank/DDBJ databases">
        <title>Bank of Algae and Cyanobacteria of the Azores (BACA) strain genomes.</title>
        <authorList>
            <person name="Luz R."/>
            <person name="Cordeiro R."/>
            <person name="Fonseca A."/>
            <person name="Goncalves V."/>
        </authorList>
    </citation>
    <scope>NUCLEOTIDE SEQUENCE</scope>
    <source>
        <strain evidence="6">BACA0141</strain>
    </source>
</reference>
<evidence type="ECO:0000256" key="4">
    <source>
        <dbReference type="ARBA" id="ARBA00025212"/>
    </source>
</evidence>
<evidence type="ECO:0000256" key="5">
    <source>
        <dbReference type="HAMAP-Rule" id="MF_00299"/>
    </source>
</evidence>
<proteinExistence type="inferred from homology"/>
<comment type="function">
    <text evidence="4 5">Removes the 2'-phosphate from RNA via an intermediate in which the phosphate is ADP-ribosylated by NAD followed by a presumed transesterification to release the RNA and generate ADP-ribose 1''-2''-cyclic phosphate (APPR&gt;P). May function as an ADP-ribosylase.</text>
</comment>
<evidence type="ECO:0000256" key="2">
    <source>
        <dbReference type="ARBA" id="ARBA00022679"/>
    </source>
</evidence>
<dbReference type="GO" id="GO:0000215">
    <property type="term" value="F:tRNA 2'-phosphotransferase activity"/>
    <property type="evidence" value="ECO:0007669"/>
    <property type="project" value="TreeGrafter"/>
</dbReference>
<sequence length="184" mass="20768">MKNNRITTISKFLSKYLRHQPEQLGLQLDVGGWVKVEDLLNASAKHNFPISPSELEEVVATNEKKRFSFDSTGMLIRANQGHSVEVDLQLEPVRPPDRLYHGTAEKSVEAIMQSGLQKMSRHHVHLSSERSTAKAVGQRHGKPVIFSVDAASMHKDGYLFYCSANQVWLVECVPPEYLQKIDNT</sequence>
<protein>
    <recommendedName>
        <fullName evidence="5">Probable RNA 2'-phosphotransferase</fullName>
        <ecNumber evidence="5">2.7.1.-</ecNumber>
    </recommendedName>
</protein>
<evidence type="ECO:0000313" key="6">
    <source>
        <dbReference type="EMBL" id="MEE3715830.1"/>
    </source>
</evidence>
<keyword evidence="2 5" id="KW-0808">Transferase</keyword>
<name>A0AAW9PXY2_9CYAN</name>
<dbReference type="SUPFAM" id="SSF56399">
    <property type="entry name" value="ADP-ribosylation"/>
    <property type="match status" value="1"/>
</dbReference>
<evidence type="ECO:0000256" key="3">
    <source>
        <dbReference type="ARBA" id="ARBA00023027"/>
    </source>
</evidence>
<dbReference type="Proteomes" id="UP001333818">
    <property type="component" value="Unassembled WGS sequence"/>
</dbReference>
<dbReference type="AlphaFoldDB" id="A0AAW9PXY2"/>
<gene>
    <name evidence="5" type="primary">kptA</name>
    <name evidence="6" type="ORF">V2H45_03615</name>
</gene>
<dbReference type="InterPro" id="IPR042081">
    <property type="entry name" value="RNA_2'-PTrans_C"/>
</dbReference>
<dbReference type="HAMAP" id="MF_00299">
    <property type="entry name" value="KptA"/>
    <property type="match status" value="1"/>
</dbReference>
<dbReference type="RefSeq" id="WP_330482254.1">
    <property type="nucleotide sequence ID" value="NZ_JAZBJZ010000008.1"/>
</dbReference>
<dbReference type="GO" id="GO:0006388">
    <property type="term" value="P:tRNA splicing, via endonucleolytic cleavage and ligation"/>
    <property type="evidence" value="ECO:0007669"/>
    <property type="project" value="UniProtKB-UniRule"/>
</dbReference>
<dbReference type="NCBIfam" id="NF002014">
    <property type="entry name" value="PRK00819.1-4"/>
    <property type="match status" value="1"/>
</dbReference>
<dbReference type="InterPro" id="IPR042080">
    <property type="entry name" value="RNA_2'-PTrans_N"/>
</dbReference>
<comment type="similarity">
    <text evidence="1 5">Belongs to the KptA/TPT1 family.</text>
</comment>
<dbReference type="PANTHER" id="PTHR12684:SF2">
    <property type="entry name" value="TRNA 2'-PHOSPHOTRANSFERASE 1"/>
    <property type="match status" value="1"/>
</dbReference>
<evidence type="ECO:0000313" key="7">
    <source>
        <dbReference type="Proteomes" id="UP001333818"/>
    </source>
</evidence>
<accession>A0AAW9PXY2</accession>
<dbReference type="EMBL" id="JAZBJZ010000008">
    <property type="protein sequence ID" value="MEE3715830.1"/>
    <property type="molecule type" value="Genomic_DNA"/>
</dbReference>
<keyword evidence="7" id="KW-1185">Reference proteome</keyword>
<dbReference type="Pfam" id="PF01885">
    <property type="entry name" value="PTS_2-RNA"/>
    <property type="match status" value="1"/>
</dbReference>
<dbReference type="InterPro" id="IPR022928">
    <property type="entry name" value="RNA_2'-PTrans_KptA"/>
</dbReference>
<dbReference type="Gene3D" id="3.20.170.30">
    <property type="match status" value="1"/>
</dbReference>
<keyword evidence="3 5" id="KW-0520">NAD</keyword>
<dbReference type="PANTHER" id="PTHR12684">
    <property type="entry name" value="PUTATIVE PHOSPHOTRANSFERASE"/>
    <property type="match status" value="1"/>
</dbReference>
<organism evidence="6 7">
    <name type="scientific">Tumidithrix elongata BACA0141</name>
    <dbReference type="NCBI Taxonomy" id="2716417"/>
    <lineage>
        <taxon>Bacteria</taxon>
        <taxon>Bacillati</taxon>
        <taxon>Cyanobacteriota</taxon>
        <taxon>Cyanophyceae</taxon>
        <taxon>Pseudanabaenales</taxon>
        <taxon>Pseudanabaenaceae</taxon>
        <taxon>Tumidithrix</taxon>
        <taxon>Tumidithrix elongata</taxon>
    </lineage>
</organism>
<dbReference type="GO" id="GO:0003950">
    <property type="term" value="F:NAD+ poly-ADP-ribosyltransferase activity"/>
    <property type="evidence" value="ECO:0007669"/>
    <property type="project" value="InterPro"/>
</dbReference>
<evidence type="ECO:0000256" key="1">
    <source>
        <dbReference type="ARBA" id="ARBA00009836"/>
    </source>
</evidence>
<dbReference type="EC" id="2.7.1.-" evidence="5"/>